<keyword evidence="3" id="KW-0808">Transferase</keyword>
<evidence type="ECO:0000313" key="8">
    <source>
        <dbReference type="EMBL" id="MFH7596514.1"/>
    </source>
</evidence>
<keyword evidence="4" id="KW-0045">Antibiotic biosynthesis</keyword>
<dbReference type="InterPro" id="IPR057326">
    <property type="entry name" value="KR_dom"/>
</dbReference>
<dbReference type="PANTHER" id="PTHR43775:SF51">
    <property type="entry name" value="INACTIVE PHENOLPHTHIOCEROL SYNTHESIS POLYKETIDE SYNTHASE TYPE I PKS1-RELATED"/>
    <property type="match status" value="1"/>
</dbReference>
<proteinExistence type="predicted"/>
<dbReference type="InterPro" id="IPR020806">
    <property type="entry name" value="PKS_PP-bd"/>
</dbReference>
<sequence>AEGVRARQVPVDYASHSAHVERIEAELLDVLGPIVPRRPEVPFYSTVTGGLLRETVLDAAYWYRNLRQPVRFEETVRALLAKGFATFVESSAHPVLVMGIQETGDEVLAVGSLRREEGGLERFLTSAAELFVRGTDIDWASLFEGTGARRVDLPTYAFQREHHWLEPSAPATAGPAQPDGIDGWRYRTTWTALPGAGATTAPTGPVLLVVPAGTDTALADEAEAALARHGVHADRLTVDAATATRTGLAAALAPYTGHARVLSLLGTAGLPHPEHSELPLAAVGTALLAQAAADAGLTGRLWTVTRGAVAVSPGEVPGSEGAQVWGLGRGIALELPTLWGGLVDLPEAPDDRTWQRLLSVLAGPPALSGEDQVALRASGAYGRRLVPAAGTPARRTYTPRGTVLVTGGTGALGAHVARWLARNGAAHLVLTSRRGPGAPGADALAGELRALGTEVTVAACDVSDRDDLAALLDAHPPTAVFHTAGVPHSEAFLDTGTGSFADVYAGKVTGARHLDELTRARGLDLDAFVLYASGAGVWGSGGQSAYGAANAALDALAEQRRAEGLPATSVAWGLWGGGGMGEGAGEEFLSSRGLRTMAPDLAVTALGRALDREDVCVALADMDWPLFAKGFTTFRPSPLIGGLPGVREAAGTDGGAEPAGDGLPGLLAAAGPAERYEILLDAVRRAVAAVLGYAGPEDVDPEGAFRDIGFSSLTAGELAQRLSAAAGRKLPPTLVFDHPTPAAVARHLLELLAPGLPVAVDPEEARVRAALAAVPLAVLRESGLLDTLLALAAPPERGSGGGTFDGARSGAAAGAPDAPGPADVVVDDDLDAIDDLDEDALIALALRDSAA</sequence>
<keyword evidence="2" id="KW-0597">Phosphoprotein</keyword>
<dbReference type="RefSeq" id="WP_395510351.1">
    <property type="nucleotide sequence ID" value="NZ_JBBDHD010000033.1"/>
</dbReference>
<feature type="compositionally biased region" description="Low complexity" evidence="6">
    <location>
        <begin position="810"/>
        <end position="824"/>
    </location>
</feature>
<evidence type="ECO:0000256" key="2">
    <source>
        <dbReference type="ARBA" id="ARBA00022553"/>
    </source>
</evidence>
<dbReference type="InterPro" id="IPR050091">
    <property type="entry name" value="PKS_NRPS_Biosynth_Enz"/>
</dbReference>
<dbReference type="SMART" id="SM00822">
    <property type="entry name" value="PKS_KR"/>
    <property type="match status" value="1"/>
</dbReference>
<dbReference type="InterPro" id="IPR013968">
    <property type="entry name" value="PKS_KR"/>
</dbReference>
<dbReference type="SUPFAM" id="SSF51735">
    <property type="entry name" value="NAD(P)-binding Rossmann-fold domains"/>
    <property type="match status" value="2"/>
</dbReference>
<dbReference type="EMBL" id="JBBDHD010000033">
    <property type="protein sequence ID" value="MFH7596514.1"/>
    <property type="molecule type" value="Genomic_DNA"/>
</dbReference>
<dbReference type="SUPFAM" id="SSF47336">
    <property type="entry name" value="ACP-like"/>
    <property type="match status" value="1"/>
</dbReference>
<evidence type="ECO:0000256" key="3">
    <source>
        <dbReference type="ARBA" id="ARBA00022679"/>
    </source>
</evidence>
<evidence type="ECO:0000259" key="7">
    <source>
        <dbReference type="PROSITE" id="PS50075"/>
    </source>
</evidence>
<dbReference type="SMART" id="SM00827">
    <property type="entry name" value="PKS_AT"/>
    <property type="match status" value="1"/>
</dbReference>
<protein>
    <submittedName>
        <fullName evidence="8">Type I polyketide synthase</fullName>
    </submittedName>
</protein>
<dbReference type="PROSITE" id="PS50075">
    <property type="entry name" value="CARRIER"/>
    <property type="match status" value="1"/>
</dbReference>
<evidence type="ECO:0000256" key="6">
    <source>
        <dbReference type="SAM" id="MobiDB-lite"/>
    </source>
</evidence>
<dbReference type="InterPro" id="IPR036736">
    <property type="entry name" value="ACP-like_sf"/>
</dbReference>
<keyword evidence="5" id="KW-0511">Multifunctional enzyme</keyword>
<accession>A0ABW7PDP6</accession>
<dbReference type="SUPFAM" id="SSF52151">
    <property type="entry name" value="FabD/lysophospholipase-like"/>
    <property type="match status" value="1"/>
</dbReference>
<dbReference type="Pfam" id="PF00550">
    <property type="entry name" value="PP-binding"/>
    <property type="match status" value="1"/>
</dbReference>
<dbReference type="Gene3D" id="3.30.70.3290">
    <property type="match status" value="1"/>
</dbReference>
<feature type="non-terminal residue" evidence="8">
    <location>
        <position position="1"/>
    </location>
</feature>
<dbReference type="Pfam" id="PF08659">
    <property type="entry name" value="KR"/>
    <property type="match status" value="1"/>
</dbReference>
<keyword evidence="9" id="KW-1185">Reference proteome</keyword>
<dbReference type="InterPro" id="IPR016035">
    <property type="entry name" value="Acyl_Trfase/lysoPLipase"/>
</dbReference>
<dbReference type="Gene3D" id="1.10.1200.10">
    <property type="entry name" value="ACP-like"/>
    <property type="match status" value="1"/>
</dbReference>
<keyword evidence="1" id="KW-0596">Phosphopantetheine</keyword>
<dbReference type="SMART" id="SM00823">
    <property type="entry name" value="PKS_PP"/>
    <property type="match status" value="1"/>
</dbReference>
<evidence type="ECO:0000256" key="4">
    <source>
        <dbReference type="ARBA" id="ARBA00023194"/>
    </source>
</evidence>
<dbReference type="Pfam" id="PF00698">
    <property type="entry name" value="Acyl_transf_1"/>
    <property type="match status" value="1"/>
</dbReference>
<dbReference type="Gene3D" id="3.40.50.720">
    <property type="entry name" value="NAD(P)-binding Rossmann-like Domain"/>
    <property type="match status" value="1"/>
</dbReference>
<dbReference type="InterPro" id="IPR001227">
    <property type="entry name" value="Ac_transferase_dom_sf"/>
</dbReference>
<evidence type="ECO:0000313" key="9">
    <source>
        <dbReference type="Proteomes" id="UP001610631"/>
    </source>
</evidence>
<dbReference type="CDD" id="cd08952">
    <property type="entry name" value="KR_1_SDR_x"/>
    <property type="match status" value="1"/>
</dbReference>
<reference evidence="8 9" key="1">
    <citation type="submission" date="2024-03" db="EMBL/GenBank/DDBJ databases">
        <title>Whole genome sequencing of Streptomyces racemochromogenes, to identify antimicrobial biosynthetic gene clusters.</title>
        <authorList>
            <person name="Suryawanshi P."/>
            <person name="Krishnaraj P.U."/>
            <person name="Arun Y.P."/>
            <person name="Suryawanshi M.P."/>
            <person name="Rakshit O."/>
        </authorList>
    </citation>
    <scope>NUCLEOTIDE SEQUENCE [LARGE SCALE GENOMIC DNA]</scope>
    <source>
        <strain evidence="8 9">AUDT626</strain>
    </source>
</reference>
<feature type="region of interest" description="Disordered" evidence="6">
    <location>
        <begin position="800"/>
        <end position="825"/>
    </location>
</feature>
<feature type="domain" description="Carrier" evidence="7">
    <location>
        <begin position="677"/>
        <end position="752"/>
    </location>
</feature>
<dbReference type="InterPro" id="IPR014043">
    <property type="entry name" value="Acyl_transferase_dom"/>
</dbReference>
<dbReference type="Gene3D" id="3.40.366.10">
    <property type="entry name" value="Malonyl-Coenzyme A Acyl Carrier Protein, domain 2"/>
    <property type="match status" value="1"/>
</dbReference>
<dbReference type="InterPro" id="IPR009081">
    <property type="entry name" value="PP-bd_ACP"/>
</dbReference>
<dbReference type="SMART" id="SM01294">
    <property type="entry name" value="PKS_PP_betabranch"/>
    <property type="match status" value="1"/>
</dbReference>
<gene>
    <name evidence="8" type="ORF">WDV06_15645</name>
</gene>
<name>A0ABW7PDP6_9ACTN</name>
<comment type="caution">
    <text evidence="8">The sequence shown here is derived from an EMBL/GenBank/DDBJ whole genome shotgun (WGS) entry which is preliminary data.</text>
</comment>
<evidence type="ECO:0000256" key="5">
    <source>
        <dbReference type="ARBA" id="ARBA00023268"/>
    </source>
</evidence>
<evidence type="ECO:0000256" key="1">
    <source>
        <dbReference type="ARBA" id="ARBA00022450"/>
    </source>
</evidence>
<dbReference type="InterPro" id="IPR036291">
    <property type="entry name" value="NAD(P)-bd_dom_sf"/>
</dbReference>
<dbReference type="Proteomes" id="UP001610631">
    <property type="component" value="Unassembled WGS sequence"/>
</dbReference>
<dbReference type="PANTHER" id="PTHR43775">
    <property type="entry name" value="FATTY ACID SYNTHASE"/>
    <property type="match status" value="1"/>
</dbReference>
<organism evidence="8 9">
    <name type="scientific">Streptomyces racemochromogenes</name>
    <dbReference type="NCBI Taxonomy" id="67353"/>
    <lineage>
        <taxon>Bacteria</taxon>
        <taxon>Bacillati</taxon>
        <taxon>Actinomycetota</taxon>
        <taxon>Actinomycetes</taxon>
        <taxon>Kitasatosporales</taxon>
        <taxon>Streptomycetaceae</taxon>
        <taxon>Streptomyces</taxon>
    </lineage>
</organism>